<dbReference type="SMART" id="SM01052">
    <property type="entry name" value="CAP_GLY"/>
    <property type="match status" value="1"/>
</dbReference>
<accession>A0A9Q0MNM3</accession>
<feature type="coiled-coil region" evidence="9">
    <location>
        <begin position="194"/>
        <end position="477"/>
    </location>
</feature>
<dbReference type="Pfam" id="PF01302">
    <property type="entry name" value="CAP_GLY"/>
    <property type="match status" value="1"/>
</dbReference>
<dbReference type="PROSITE" id="PS50245">
    <property type="entry name" value="CAP_GLY_2"/>
    <property type="match status" value="1"/>
</dbReference>
<dbReference type="GO" id="GO:0005874">
    <property type="term" value="C:microtubule"/>
    <property type="evidence" value="ECO:0007669"/>
    <property type="project" value="UniProtKB-KW"/>
</dbReference>
<comment type="subcellular location">
    <subcellularLocation>
        <location evidence="1">Cytoplasm</location>
        <location evidence="1">Cytoskeleton</location>
    </subcellularLocation>
</comment>
<keyword evidence="5" id="KW-0493">Microtubule</keyword>
<dbReference type="AlphaFoldDB" id="A0A9Q0MNM3"/>
<feature type="coiled-coil region" evidence="9">
    <location>
        <begin position="924"/>
        <end position="1039"/>
    </location>
</feature>
<organism evidence="12 13">
    <name type="scientific">Pseudolycoriella hygida</name>
    <dbReference type="NCBI Taxonomy" id="35572"/>
    <lineage>
        <taxon>Eukaryota</taxon>
        <taxon>Metazoa</taxon>
        <taxon>Ecdysozoa</taxon>
        <taxon>Arthropoda</taxon>
        <taxon>Hexapoda</taxon>
        <taxon>Insecta</taxon>
        <taxon>Pterygota</taxon>
        <taxon>Neoptera</taxon>
        <taxon>Endopterygota</taxon>
        <taxon>Diptera</taxon>
        <taxon>Nematocera</taxon>
        <taxon>Sciaroidea</taxon>
        <taxon>Sciaridae</taxon>
        <taxon>Pseudolycoriella</taxon>
    </lineage>
</organism>
<reference evidence="12" key="1">
    <citation type="submission" date="2022-07" db="EMBL/GenBank/DDBJ databases">
        <authorList>
            <person name="Trinca V."/>
            <person name="Uliana J.V.C."/>
            <person name="Torres T.T."/>
            <person name="Ward R.J."/>
            <person name="Monesi N."/>
        </authorList>
    </citation>
    <scope>NUCLEOTIDE SEQUENCE</scope>
    <source>
        <strain evidence="12">HSMRA1968</strain>
        <tissue evidence="12">Whole embryos</tissue>
    </source>
</reference>
<evidence type="ECO:0000256" key="7">
    <source>
        <dbReference type="ARBA" id="ARBA00023054"/>
    </source>
</evidence>
<dbReference type="OrthoDB" id="2130750at2759"/>
<keyword evidence="13" id="KW-1185">Reference proteome</keyword>
<dbReference type="InterPro" id="IPR036859">
    <property type="entry name" value="CAP-Gly_dom_sf"/>
</dbReference>
<evidence type="ECO:0000256" key="9">
    <source>
        <dbReference type="SAM" id="Coils"/>
    </source>
</evidence>
<feature type="compositionally biased region" description="Low complexity" evidence="10">
    <location>
        <begin position="108"/>
        <end position="119"/>
    </location>
</feature>
<evidence type="ECO:0000256" key="1">
    <source>
        <dbReference type="ARBA" id="ARBA00004245"/>
    </source>
</evidence>
<dbReference type="EMBL" id="WJQU01001891">
    <property type="protein sequence ID" value="KAJ6633567.1"/>
    <property type="molecule type" value="Genomic_DNA"/>
</dbReference>
<keyword evidence="4" id="KW-0963">Cytoplasm</keyword>
<gene>
    <name evidence="12" type="primary">DCTN1-p150</name>
    <name evidence="12" type="ORF">Bhyg_15627</name>
</gene>
<protein>
    <recommendedName>
        <fullName evidence="3">Dynactin subunit 1</fullName>
    </recommendedName>
</protein>
<evidence type="ECO:0000256" key="4">
    <source>
        <dbReference type="ARBA" id="ARBA00022490"/>
    </source>
</evidence>
<evidence type="ECO:0000256" key="6">
    <source>
        <dbReference type="ARBA" id="ARBA00023017"/>
    </source>
</evidence>
<dbReference type="Pfam" id="PF12455">
    <property type="entry name" value="Dynactin"/>
    <property type="match status" value="1"/>
</dbReference>
<comment type="similarity">
    <text evidence="2">Belongs to the dynactin 150 kDa subunit family.</text>
</comment>
<feature type="region of interest" description="Disordered" evidence="10">
    <location>
        <begin position="108"/>
        <end position="157"/>
    </location>
</feature>
<name>A0A9Q0MNM3_9DIPT</name>
<dbReference type="Gene3D" id="2.30.30.190">
    <property type="entry name" value="CAP Gly-rich-like domain"/>
    <property type="match status" value="1"/>
</dbReference>
<dbReference type="GO" id="GO:0030286">
    <property type="term" value="C:dynein complex"/>
    <property type="evidence" value="ECO:0007669"/>
    <property type="project" value="UniProtKB-KW"/>
</dbReference>
<evidence type="ECO:0000256" key="8">
    <source>
        <dbReference type="ARBA" id="ARBA00023212"/>
    </source>
</evidence>
<keyword evidence="7 9" id="KW-0175">Coiled coil</keyword>
<dbReference type="InterPro" id="IPR022157">
    <property type="entry name" value="Dynactin"/>
</dbReference>
<dbReference type="PANTHER" id="PTHR18916">
    <property type="entry name" value="DYNACTIN 1-RELATED MICROTUBULE-BINDING"/>
    <property type="match status" value="1"/>
</dbReference>
<evidence type="ECO:0000313" key="12">
    <source>
        <dbReference type="EMBL" id="KAJ6633567.1"/>
    </source>
</evidence>
<feature type="domain" description="CAP-Gly" evidence="11">
    <location>
        <begin position="27"/>
        <end position="69"/>
    </location>
</feature>
<dbReference type="SUPFAM" id="SSF74924">
    <property type="entry name" value="Cap-Gly domain"/>
    <property type="match status" value="1"/>
</dbReference>
<comment type="caution">
    <text evidence="12">The sequence shown here is derived from an EMBL/GenBank/DDBJ whole genome shotgun (WGS) entry which is preliminary data.</text>
</comment>
<proteinExistence type="inferred from homology"/>
<evidence type="ECO:0000256" key="10">
    <source>
        <dbReference type="SAM" id="MobiDB-lite"/>
    </source>
</evidence>
<keyword evidence="8" id="KW-0206">Cytoskeleton</keyword>
<evidence type="ECO:0000256" key="3">
    <source>
        <dbReference type="ARBA" id="ARBA00016574"/>
    </source>
</evidence>
<dbReference type="InterPro" id="IPR000938">
    <property type="entry name" value="CAP-Gly_domain"/>
</dbReference>
<evidence type="ECO:0000256" key="2">
    <source>
        <dbReference type="ARBA" id="ARBA00011010"/>
    </source>
</evidence>
<dbReference type="PROSITE" id="PS00845">
    <property type="entry name" value="CAP_GLY_1"/>
    <property type="match status" value="1"/>
</dbReference>
<evidence type="ECO:0000256" key="5">
    <source>
        <dbReference type="ARBA" id="ARBA00022701"/>
    </source>
</evidence>
<evidence type="ECO:0000259" key="11">
    <source>
        <dbReference type="PROSITE" id="PS50245"/>
    </source>
</evidence>
<dbReference type="Proteomes" id="UP001151699">
    <property type="component" value="Unassembled WGS sequence"/>
</dbReference>
<keyword evidence="6" id="KW-0243">Dynein</keyword>
<feature type="compositionally biased region" description="Low complexity" evidence="10">
    <location>
        <begin position="129"/>
        <end position="139"/>
    </location>
</feature>
<sequence>MSEKNLKVGQKVEIVGKNVTGEIAFIGMTTFASGKWVGVILNEPVGKNNGSLKGTVYFTCAENCGMFVRPTQLVVLDDAGNPLEMSTSGEKPATRSRLSTSRLSLAGSRQSLLGSRSQLVSPATERPVATSAAMASSSTERTDKKSSISPPEYTAASKRESFVETGFLENLRPQFTAGQSLTSPAISAEDKLNALQQQQHIEELKSQIVDLNEKLETIKQRRSEDKERLKEFDKMKTQFEQLQEFKSKIMDVQSQLQRELQRSRQETKDAIDARNQYVEEMSELAENMELITLDKEMAEEKADTLQLELEATKERCEELQLDLDILKAEMQNKTGEAVAGGIAGNEGITSYEYKQLEQQNTRLRDTVVRLRDLLAHEKHEIQKITKEVETKKSEVNELQRTKKKLSEKIDELEAQVVDLKEQVDAALGAEEMVEQLGEKKMELEDKVKLLEEEVAELEALEEVHEQLVESNHELELDLREELDMALAAKREVIREMDAAMETILDRDQTIVKFRELVQKLNEQNAELREKATTNEPIKTSSIAESIDFKQVFAESKAHTRAIDLQLRQIELKQSNEHVRLLTAFMPETFIARGGDNDAVLVILLVSRVVFKAGIIVSQAKDRFQTVDIIDRNAVIQGHAVQQFSFKSRLLYHVHNLQAVMHQFFYGLNVATPETLLKAGASIPEMISQEKVIDGIVELLKANQLDENSSTDNLEKCVTFFNAMYSVLLANENLTNEVQLIRDFTASITSACDAISTDSASMQALLKTGDEASESGQLMQYVIDSSSTMKQHLKLIKRRLPQDENIIKSGLSDKTLTNLKQANEQLGKAMTSLFISAKLALQTVTLNGETETSVTNTKLLELLSASFEKVYEQDDRGPNQNLRSCLSSTNTEMSQLAQYLLDNEYEIMSLQSAITKPIAPIVLRAQFIKKQLEETKTLTANLENREAEIKQLKLAAKMKQSELSEMQIRKDLAEKKLSVLQNDHEINTDKLQRKYDETLQLLKKKEKEFEETMDHLQCDIDSLENERGQLREKLKSYGTKKGDLKASTAFDITAGSPYIAQELTLLKKAFNDERSERLKLQASEMKSILNNLTPIYVPQPKDNRIIELEKDLAKVKYDYIMSLAKGAEFPHAQTKSSNISKLLSDHQNKQKVLRQEIKNRVENLASNVLNEYFQRKPYRASKGDFSQFATPELTRALRIN</sequence>
<evidence type="ECO:0000313" key="13">
    <source>
        <dbReference type="Proteomes" id="UP001151699"/>
    </source>
</evidence>